<dbReference type="Pfam" id="PF20530">
    <property type="entry name" value="DUF6745"/>
    <property type="match status" value="1"/>
</dbReference>
<sequence length="773" mass="86017">MTTQQQANPEQQVLEVIECLIDEQLADGEPAVPAERHCRCGQLWHGLPVGSCPGTPAVGESVHRLKWVRGLGGHGMRVRAELPRLTPKRLAALEHFREDWMAAERSGAPSERGVAEAGVRTAYQSLGLPAPERYLWFDSPLAAVMAAGIVAGDLYVNEIHSAHGDPVDPRRITATLRAAGVCLGRDRYSPQGKAGRVTKDLVVNARRVNPFNFKPWEKHLTGFSAVEWHQTHTHIERHLAALAVRNLLWNNGGGLWAFDAMCDQPIDQQIIYLAALAALGIEPYDAAGLIQVGRQVSWWCGFEDVAILAERPPTVQEIDGVRTAVYRDGFTASTHPKLGYPRFPSKQYREPISWRPAQGLKSLTAERCTALTEFIEGWRTDTMSTRPVDRAAAEAGMCQMYQAEGLEPPKTVLWFDSPLAGALAQSLMWMHGHTVHTSWTNSWMASDQAIRERCYKHFLTQIESWLGSSRHERWAWEAQFNMNEAVAYVLRGNIHRDRWHSVAETSPEIWRTATARVHAHLGYVGPDIPASTALHTASWSYGSQSAPSLTNYMWDGWRGFSDSAESSLWLAALLSSLDVPVPAMQGRIQVVRNTGWWWPMNDIVIATERPEQIRTDPQGRPHNPDGPAIIYRDGFSVYCWHGDAVPADLIETSWDLSRILKEWGAAQWCGAEKLGWDTVLSDLGEQPVASAPDPQHPGQTLHLFDIPSKLLSATGRWRIVVSTRGFDLPDGQRRHWLKVSPTHIDPIAASAEARSVTVRSAAPKVHTVCQGTQ</sequence>
<protein>
    <recommendedName>
        <fullName evidence="1">DUF6745 domain-containing protein</fullName>
    </recommendedName>
</protein>
<organism evidence="2">
    <name type="scientific">Mycolicibacterium sp. CBMA 213</name>
    <dbReference type="NCBI Taxonomy" id="1968788"/>
    <lineage>
        <taxon>Bacteria</taxon>
        <taxon>Bacillati</taxon>
        <taxon>Actinomycetota</taxon>
        <taxon>Actinomycetes</taxon>
        <taxon>Mycobacteriales</taxon>
        <taxon>Mycobacteriaceae</taxon>
        <taxon>Mycolicibacterium</taxon>
    </lineage>
</organism>
<accession>A0A343VRI1</accession>
<geneLocation type="plasmid" evidence="2">
    <name>pCBMA213_1</name>
</geneLocation>
<dbReference type="EMBL" id="MF600313">
    <property type="protein sequence ID" value="AVN58505.1"/>
    <property type="molecule type" value="Genomic_DNA"/>
</dbReference>
<evidence type="ECO:0000259" key="1">
    <source>
        <dbReference type="Pfam" id="PF20530"/>
    </source>
</evidence>
<name>A0A343VRI1_9MYCO</name>
<dbReference type="AlphaFoldDB" id="A0A343VRI1"/>
<evidence type="ECO:0000313" key="2">
    <source>
        <dbReference type="EMBL" id="AVN58505.1"/>
    </source>
</evidence>
<proteinExistence type="predicted"/>
<reference evidence="2" key="1">
    <citation type="journal article" date="2018" name="Front. Microbiol.">
        <title>Beyond the Limits: tRNA Array Units in Mycobacterium Genomes.</title>
        <authorList>
            <person name="Morgado S.M."/>
            <person name="Vicente A.C."/>
        </authorList>
    </citation>
    <scope>NUCLEOTIDE SEQUENCE</scope>
    <source>
        <strain evidence="2">CBMA 213</strain>
        <plasmid evidence="2">pCBMA213_1</plasmid>
    </source>
</reference>
<feature type="domain" description="DUF6745" evidence="1">
    <location>
        <begin position="567"/>
        <end position="743"/>
    </location>
</feature>
<gene>
    <name evidence="2" type="ORF">B5P44_p00210</name>
</gene>
<keyword evidence="2" id="KW-0614">Plasmid</keyword>
<dbReference type="InterPro" id="IPR046633">
    <property type="entry name" value="DUF6745"/>
</dbReference>
<dbReference type="RefSeq" id="WP_155921944.1">
    <property type="nucleotide sequence ID" value="NZ_MF600313.1"/>
</dbReference>